<dbReference type="RefSeq" id="WP_146574504.1">
    <property type="nucleotide sequence ID" value="NZ_CP042306.1"/>
</dbReference>
<evidence type="ECO:0000259" key="1">
    <source>
        <dbReference type="Pfam" id="PF12728"/>
    </source>
</evidence>
<name>A0A5B8LLT3_9SPHN</name>
<dbReference type="Pfam" id="PF12728">
    <property type="entry name" value="HTH_17"/>
    <property type="match status" value="1"/>
</dbReference>
<evidence type="ECO:0000313" key="3">
    <source>
        <dbReference type="Proteomes" id="UP000315673"/>
    </source>
</evidence>
<reference evidence="2 3" key="1">
    <citation type="submission" date="2019-07" db="EMBL/GenBank/DDBJ databases">
        <title>Full genome sequence of Sphingomonas sp. 4R-6-7(HKS19).</title>
        <authorList>
            <person name="Im W.-T."/>
        </authorList>
    </citation>
    <scope>NUCLEOTIDE SEQUENCE [LARGE SCALE GENOMIC DNA]</scope>
    <source>
        <strain evidence="2 3">HKS19</strain>
    </source>
</reference>
<protein>
    <submittedName>
        <fullName evidence="2">Helix-turn-helix domain-containing protein</fullName>
    </submittedName>
</protein>
<dbReference type="OrthoDB" id="7874861at2"/>
<evidence type="ECO:0000313" key="2">
    <source>
        <dbReference type="EMBL" id="QDZ09198.1"/>
    </source>
</evidence>
<dbReference type="KEGG" id="spai:FPZ24_12630"/>
<dbReference type="AlphaFoldDB" id="A0A5B8LLT3"/>
<accession>A0A5B8LLT3</accession>
<dbReference type="EMBL" id="CP042306">
    <property type="protein sequence ID" value="QDZ09198.1"/>
    <property type="molecule type" value="Genomic_DNA"/>
</dbReference>
<dbReference type="Proteomes" id="UP000315673">
    <property type="component" value="Chromosome"/>
</dbReference>
<gene>
    <name evidence="2" type="ORF">FPZ24_12630</name>
</gene>
<proteinExistence type="predicted"/>
<dbReference type="InterPro" id="IPR041657">
    <property type="entry name" value="HTH_17"/>
</dbReference>
<feature type="domain" description="Helix-turn-helix" evidence="1">
    <location>
        <begin position="28"/>
        <end position="76"/>
    </location>
</feature>
<sequence length="80" mass="8703">MCGVYNTTAATTDGRAIDTETQVVEKVLYTIRDTITAYGIGRTKLYELIGARELTPVKIGTRTLLRRADIDALVARSAVA</sequence>
<organism evidence="2 3">
    <name type="scientific">Sphingomonas panacisoli</name>
    <dbReference type="NCBI Taxonomy" id="1813879"/>
    <lineage>
        <taxon>Bacteria</taxon>
        <taxon>Pseudomonadati</taxon>
        <taxon>Pseudomonadota</taxon>
        <taxon>Alphaproteobacteria</taxon>
        <taxon>Sphingomonadales</taxon>
        <taxon>Sphingomonadaceae</taxon>
        <taxon>Sphingomonas</taxon>
    </lineage>
</organism>
<keyword evidence="3" id="KW-1185">Reference proteome</keyword>